<evidence type="ECO:0000313" key="1">
    <source>
        <dbReference type="EMBL" id="KZO90876.1"/>
    </source>
</evidence>
<sequence length="326" mass="36982">FAVVKGVISKEKAAEYAVKGDDWLEGFNLGYKRDDRSTWNVKNLPRHNRGGLYGQFSFSHAQFVWDAKSEPGIVKLFETIWGTDKLTVSFDGGSLSVPLPPDQIQNGGAPWPHSDQSAYRPQQHTIQGLLNLLPNGPDDGGLMVIKGSSNLFKQYFEEHKKEEPAGGWPKRDTYPWQESELQWFFDRGCEWVKPYMEPGDFVLWDSREVHYGAAPKPTANKRFAIYICYKPADLLTEEQRETKVEAFKRGYVTVRRLPLVPSPFSLPRYLTISPFYLISLLEHAFPSPSLQLPVCLYLPGGLYLPIYVSLALPLCLDSVLPHSCHC</sequence>
<name>A0A167GT24_CALVF</name>
<dbReference type="EMBL" id="KV417332">
    <property type="protein sequence ID" value="KZO90876.1"/>
    <property type="molecule type" value="Genomic_DNA"/>
</dbReference>
<protein>
    <recommendedName>
        <fullName evidence="3">Clavaminate synthase-like protein</fullName>
    </recommendedName>
</protein>
<dbReference type="Proteomes" id="UP000076738">
    <property type="component" value="Unassembled WGS sequence"/>
</dbReference>
<feature type="non-terminal residue" evidence="1">
    <location>
        <position position="1"/>
    </location>
</feature>
<keyword evidence="2" id="KW-1185">Reference proteome</keyword>
<accession>A0A167GT24</accession>
<dbReference type="PANTHER" id="PTHR31630">
    <property type="entry name" value="PHYTANOYL-COA DIOXYGENASE-RELATED-RELATED"/>
    <property type="match status" value="1"/>
</dbReference>
<gene>
    <name evidence="1" type="ORF">CALVIDRAFT_489806</name>
</gene>
<reference evidence="1 2" key="1">
    <citation type="journal article" date="2016" name="Mol. Biol. Evol.">
        <title>Comparative Genomics of Early-Diverging Mushroom-Forming Fungi Provides Insights into the Origins of Lignocellulose Decay Capabilities.</title>
        <authorList>
            <person name="Nagy L.G."/>
            <person name="Riley R."/>
            <person name="Tritt A."/>
            <person name="Adam C."/>
            <person name="Daum C."/>
            <person name="Floudas D."/>
            <person name="Sun H."/>
            <person name="Yadav J.S."/>
            <person name="Pangilinan J."/>
            <person name="Larsson K.H."/>
            <person name="Matsuura K."/>
            <person name="Barry K."/>
            <person name="Labutti K."/>
            <person name="Kuo R."/>
            <person name="Ohm R.A."/>
            <person name="Bhattacharya S.S."/>
            <person name="Shirouzu T."/>
            <person name="Yoshinaga Y."/>
            <person name="Martin F.M."/>
            <person name="Grigoriev I.V."/>
            <person name="Hibbett D.S."/>
        </authorList>
    </citation>
    <scope>NUCLEOTIDE SEQUENCE [LARGE SCALE GENOMIC DNA]</scope>
    <source>
        <strain evidence="1 2">TUFC12733</strain>
    </source>
</reference>
<proteinExistence type="predicted"/>
<dbReference type="SUPFAM" id="SSF51197">
    <property type="entry name" value="Clavaminate synthase-like"/>
    <property type="match status" value="1"/>
</dbReference>
<dbReference type="OrthoDB" id="445007at2759"/>
<dbReference type="PANTHER" id="PTHR31630:SF6">
    <property type="entry name" value="PHYTANOYL-COA DIOXYGENASE-RELATED"/>
    <property type="match status" value="1"/>
</dbReference>
<dbReference type="InterPro" id="IPR008775">
    <property type="entry name" value="Phytyl_CoA_dOase-like"/>
</dbReference>
<dbReference type="AlphaFoldDB" id="A0A167GT24"/>
<evidence type="ECO:0008006" key="3">
    <source>
        <dbReference type="Google" id="ProtNLM"/>
    </source>
</evidence>
<evidence type="ECO:0000313" key="2">
    <source>
        <dbReference type="Proteomes" id="UP000076738"/>
    </source>
</evidence>
<dbReference type="Gene3D" id="2.60.120.620">
    <property type="entry name" value="q2cbj1_9rhob like domain"/>
    <property type="match status" value="1"/>
</dbReference>
<organism evidence="1 2">
    <name type="scientific">Calocera viscosa (strain TUFC12733)</name>
    <dbReference type="NCBI Taxonomy" id="1330018"/>
    <lineage>
        <taxon>Eukaryota</taxon>
        <taxon>Fungi</taxon>
        <taxon>Dikarya</taxon>
        <taxon>Basidiomycota</taxon>
        <taxon>Agaricomycotina</taxon>
        <taxon>Dacrymycetes</taxon>
        <taxon>Dacrymycetales</taxon>
        <taxon>Dacrymycetaceae</taxon>
        <taxon>Calocera</taxon>
    </lineage>
</organism>
<dbReference type="Pfam" id="PF05721">
    <property type="entry name" value="PhyH"/>
    <property type="match status" value="1"/>
</dbReference>